<sequence>MKKLLILSVIILVSMKCKTIKGQEKKINTKQEIERKVDSLLQLMTIEEKVGQMNQYNGFWDVTGPIPEGGSAEKKYEHLRKGWVGSMLSVRGVKEVRAVQKIVVEESRLGIPLIIGFDVIHGYKTLSPIPLAEAASWDLAAIKKSAEVAAAEASAVGINWTFGPNVDIVRDARWGRVMEGAGEDPFLGSRIAEARVHGFQGNDLSATNTIAACAKHFAAYGFAEAGKEYNTVDIGTSTLHNIVLPPFKAAVNANLRTVMNSFNEINGVPVTGSSFLQRDILKGKWNFDGFVISDWASINEMINWGHAKDKREAAKIASIAGSDMDMEGNVYIEELAQLVKDDVVKEAILDDAVRRILRVKFELGLFENPYKYCDEAREKEMIGNPKHHEAVLDMAKKSIVLLKNENNLLPLKKEGQKIALIGALANDKTSPLGSWRIASDDETAVSVLEGMQAYKGNELTFAKGAEFFIGKQSFLNEVVVNTTDKSDFDEAIKIAKQSDVVVMVLGEHGFQTGEGRSRTNLQLPGVQQELLEAVYKVNKNIVLVLNNGRPLAITWADKHIPAIVEAWQLGTQTGNAVAQVLYGDYNPSGKLPMSFPRNVGQVPIYYNYKNTGRPIDKDGNVFWSHYMDVEKTPLYPFGYGLSYSTFEYSDLKLNGTSFEIGNDINVSVNVKNTSSVDGKEVVQLYIRDLFGSITRPVRELKGFELTALKAGETKTINFTLNKETLGFYNNDGKYIVEPGDFKVFVGGSSITVHETSFELK</sequence>
<keyword evidence="8 10" id="KW-0326">Glycosidase</keyword>
<comment type="catalytic activity">
    <reaction evidence="1">
        <text>Hydrolysis of terminal, non-reducing beta-D-glucosyl residues with release of beta-D-glucose.</text>
        <dbReference type="EC" id="3.2.1.21"/>
    </reaction>
</comment>
<comment type="caution">
    <text evidence="12">The sequence shown here is derived from an EMBL/GenBank/DDBJ whole genome shotgun (WGS) entry which is preliminary data.</text>
</comment>
<dbReference type="SMART" id="SM01217">
    <property type="entry name" value="Fn3_like"/>
    <property type="match status" value="1"/>
</dbReference>
<evidence type="ECO:0000256" key="8">
    <source>
        <dbReference type="ARBA" id="ARBA00023295"/>
    </source>
</evidence>
<accession>A0A1B8TS11</accession>
<evidence type="ECO:0000256" key="3">
    <source>
        <dbReference type="ARBA" id="ARBA00005336"/>
    </source>
</evidence>
<dbReference type="KEGG" id="pob:LPB03_10190"/>
<dbReference type="Gene3D" id="2.60.40.10">
    <property type="entry name" value="Immunoglobulins"/>
    <property type="match status" value="1"/>
</dbReference>
<dbReference type="PANTHER" id="PTHR30620:SF16">
    <property type="entry name" value="LYSOSOMAL BETA GLUCOSIDASE"/>
    <property type="match status" value="1"/>
</dbReference>
<keyword evidence="13" id="KW-1185">Reference proteome</keyword>
<proteinExistence type="inferred from homology"/>
<dbReference type="Gene3D" id="3.40.50.1700">
    <property type="entry name" value="Glycoside hydrolase family 3 C-terminal domain"/>
    <property type="match status" value="1"/>
</dbReference>
<dbReference type="InterPro" id="IPR019800">
    <property type="entry name" value="Glyco_hydro_3_AS"/>
</dbReference>
<dbReference type="SUPFAM" id="SSF52279">
    <property type="entry name" value="Beta-D-glucan exohydrolase, C-terminal domain"/>
    <property type="match status" value="1"/>
</dbReference>
<dbReference type="EC" id="3.2.1.21" evidence="4"/>
<comment type="similarity">
    <text evidence="3 10">Belongs to the glycosyl hydrolase 3 family.</text>
</comment>
<dbReference type="PANTHER" id="PTHR30620">
    <property type="entry name" value="PERIPLASMIC BETA-GLUCOSIDASE-RELATED"/>
    <property type="match status" value="1"/>
</dbReference>
<dbReference type="RefSeq" id="WP_065319512.1">
    <property type="nucleotide sequence ID" value="NZ_CP017477.1"/>
</dbReference>
<dbReference type="OrthoDB" id="9805821at2"/>
<keyword evidence="5" id="KW-0732">Signal</keyword>
<dbReference type="InterPro" id="IPR036881">
    <property type="entry name" value="Glyco_hydro_3_C_sf"/>
</dbReference>
<dbReference type="AlphaFoldDB" id="A0A1B8TS11"/>
<dbReference type="GO" id="GO:0009251">
    <property type="term" value="P:glucan catabolic process"/>
    <property type="evidence" value="ECO:0007669"/>
    <property type="project" value="TreeGrafter"/>
</dbReference>
<evidence type="ECO:0000313" key="12">
    <source>
        <dbReference type="EMBL" id="OBY62526.1"/>
    </source>
</evidence>
<dbReference type="EMBL" id="LSFM01000023">
    <property type="protein sequence ID" value="OBY62526.1"/>
    <property type="molecule type" value="Genomic_DNA"/>
</dbReference>
<protein>
    <recommendedName>
        <fullName evidence="9">Periplasmic beta-glucosidase</fullName>
        <ecNumber evidence="4">3.2.1.21</ecNumber>
    </recommendedName>
</protein>
<keyword evidence="7 10" id="KW-0378">Hydrolase</keyword>
<dbReference type="Pfam" id="PF14310">
    <property type="entry name" value="Fn3-like"/>
    <property type="match status" value="1"/>
</dbReference>
<gene>
    <name evidence="12" type="ORF">LPB3_10200</name>
</gene>
<dbReference type="Pfam" id="PF01915">
    <property type="entry name" value="Glyco_hydro_3_C"/>
    <property type="match status" value="1"/>
</dbReference>
<dbReference type="SUPFAM" id="SSF51445">
    <property type="entry name" value="(Trans)glycosidases"/>
    <property type="match status" value="1"/>
</dbReference>
<dbReference type="FunFam" id="3.20.20.300:FF:000005">
    <property type="entry name" value="Periplasmic beta-glucosidase"/>
    <property type="match status" value="1"/>
</dbReference>
<evidence type="ECO:0000256" key="2">
    <source>
        <dbReference type="ARBA" id="ARBA00004418"/>
    </source>
</evidence>
<evidence type="ECO:0000313" key="13">
    <source>
        <dbReference type="Proteomes" id="UP000092584"/>
    </source>
</evidence>
<dbReference type="Gene3D" id="3.20.20.300">
    <property type="entry name" value="Glycoside hydrolase, family 3, N-terminal domain"/>
    <property type="match status" value="1"/>
</dbReference>
<evidence type="ECO:0000256" key="10">
    <source>
        <dbReference type="RuleBase" id="RU361161"/>
    </source>
</evidence>
<keyword evidence="6" id="KW-0574">Periplasm</keyword>
<dbReference type="NCBIfam" id="NF011678">
    <property type="entry name" value="PRK15098.1"/>
    <property type="match status" value="1"/>
</dbReference>
<feature type="domain" description="Fibronectin type III-like" evidence="11">
    <location>
        <begin position="680"/>
        <end position="749"/>
    </location>
</feature>
<evidence type="ECO:0000256" key="1">
    <source>
        <dbReference type="ARBA" id="ARBA00000448"/>
    </source>
</evidence>
<dbReference type="InterPro" id="IPR001764">
    <property type="entry name" value="Glyco_hydro_3_N"/>
</dbReference>
<evidence type="ECO:0000256" key="9">
    <source>
        <dbReference type="ARBA" id="ARBA00067498"/>
    </source>
</evidence>
<dbReference type="PROSITE" id="PS00775">
    <property type="entry name" value="GLYCOSYL_HYDROL_F3"/>
    <property type="match status" value="1"/>
</dbReference>
<evidence type="ECO:0000256" key="5">
    <source>
        <dbReference type="ARBA" id="ARBA00022729"/>
    </source>
</evidence>
<dbReference type="InterPro" id="IPR051915">
    <property type="entry name" value="Cellulose_Degrad_GH3"/>
</dbReference>
<dbReference type="PRINTS" id="PR00133">
    <property type="entry name" value="GLHYDRLASE3"/>
</dbReference>
<dbReference type="InterPro" id="IPR026891">
    <property type="entry name" value="Fn3-like"/>
</dbReference>
<organism evidence="12 13">
    <name type="scientific">Polaribacter vadi</name>
    <dbReference type="NCBI Taxonomy" id="1774273"/>
    <lineage>
        <taxon>Bacteria</taxon>
        <taxon>Pseudomonadati</taxon>
        <taxon>Bacteroidota</taxon>
        <taxon>Flavobacteriia</taxon>
        <taxon>Flavobacteriales</taxon>
        <taxon>Flavobacteriaceae</taxon>
    </lineage>
</organism>
<evidence type="ECO:0000259" key="11">
    <source>
        <dbReference type="SMART" id="SM01217"/>
    </source>
</evidence>
<dbReference type="InterPro" id="IPR013783">
    <property type="entry name" value="Ig-like_fold"/>
</dbReference>
<evidence type="ECO:0000256" key="6">
    <source>
        <dbReference type="ARBA" id="ARBA00022764"/>
    </source>
</evidence>
<reference evidence="13" key="1">
    <citation type="submission" date="2016-02" db="EMBL/GenBank/DDBJ databases">
        <authorList>
            <person name="Shin S.-K."/>
            <person name="Yi H."/>
            <person name="Kim E."/>
        </authorList>
    </citation>
    <scope>NUCLEOTIDE SEQUENCE [LARGE SCALE GENOMIC DNA]</scope>
    <source>
        <strain evidence="13">LPB0003</strain>
    </source>
</reference>
<dbReference type="GO" id="GO:0008422">
    <property type="term" value="F:beta-glucosidase activity"/>
    <property type="evidence" value="ECO:0007669"/>
    <property type="project" value="UniProtKB-EC"/>
</dbReference>
<dbReference type="Proteomes" id="UP000092584">
    <property type="component" value="Unassembled WGS sequence"/>
</dbReference>
<dbReference type="FunFam" id="3.40.50.1700:FF:000004">
    <property type="entry name" value="Periplasmic beta-glucosidase"/>
    <property type="match status" value="1"/>
</dbReference>
<evidence type="ECO:0000256" key="4">
    <source>
        <dbReference type="ARBA" id="ARBA00012744"/>
    </source>
</evidence>
<dbReference type="FunFam" id="2.60.40.10:FF:000495">
    <property type="entry name" value="Periplasmic beta-glucosidase"/>
    <property type="match status" value="1"/>
</dbReference>
<dbReference type="InterPro" id="IPR036962">
    <property type="entry name" value="Glyco_hydro_3_N_sf"/>
</dbReference>
<evidence type="ECO:0000256" key="7">
    <source>
        <dbReference type="ARBA" id="ARBA00022801"/>
    </source>
</evidence>
<dbReference type="STRING" id="1774273.LPB03_10190"/>
<dbReference type="InterPro" id="IPR017853">
    <property type="entry name" value="GH"/>
</dbReference>
<dbReference type="InterPro" id="IPR002772">
    <property type="entry name" value="Glyco_hydro_3_C"/>
</dbReference>
<comment type="subcellular location">
    <subcellularLocation>
        <location evidence="2">Periplasm</location>
    </subcellularLocation>
</comment>
<dbReference type="Pfam" id="PF00933">
    <property type="entry name" value="Glyco_hydro_3"/>
    <property type="match status" value="1"/>
</dbReference>
<dbReference type="GO" id="GO:0042597">
    <property type="term" value="C:periplasmic space"/>
    <property type="evidence" value="ECO:0007669"/>
    <property type="project" value="UniProtKB-SubCell"/>
</dbReference>
<name>A0A1B8TS11_9FLAO</name>